<dbReference type="EMBL" id="JAGGKO010000001">
    <property type="protein sequence ID" value="MBP1953165.1"/>
    <property type="molecule type" value="Genomic_DNA"/>
</dbReference>
<comment type="caution">
    <text evidence="1">The sequence shown here is derived from an EMBL/GenBank/DDBJ whole genome shotgun (WGS) entry which is preliminary data.</text>
</comment>
<evidence type="ECO:0000313" key="2">
    <source>
        <dbReference type="EMBL" id="MBP1953165.1"/>
    </source>
</evidence>
<dbReference type="EMBL" id="BMOO01000003">
    <property type="protein sequence ID" value="GGM67393.1"/>
    <property type="molecule type" value="Genomic_DNA"/>
</dbReference>
<accession>A0A830FPV3</accession>
<evidence type="ECO:0000313" key="3">
    <source>
        <dbReference type="Proteomes" id="UP000614609"/>
    </source>
</evidence>
<name>A0A830FPV3_9EURY</name>
<dbReference type="OrthoDB" id="10985at2157"/>
<dbReference type="AlphaFoldDB" id="A0A830FPV3"/>
<dbReference type="Proteomes" id="UP000765891">
    <property type="component" value="Unassembled WGS sequence"/>
</dbReference>
<evidence type="ECO:0000313" key="1">
    <source>
        <dbReference type="EMBL" id="GGM67393.1"/>
    </source>
</evidence>
<keyword evidence="3" id="KW-1185">Reference proteome</keyword>
<reference evidence="2" key="3">
    <citation type="submission" date="2021-03" db="EMBL/GenBank/DDBJ databases">
        <title>Genomic Encyclopedia of Type Strains, Phase IV (KMG-IV): sequencing the most valuable type-strain genomes for metagenomic binning, comparative biology and taxonomic classification.</title>
        <authorList>
            <person name="Goeker M."/>
        </authorList>
    </citation>
    <scope>NUCLEOTIDE SEQUENCE</scope>
    <source>
        <strain evidence="2">DSM 22443</strain>
    </source>
</reference>
<sequence>MSASDDDLDLARVLDALNDADCRAFLRALEEPMTANELSEACDVPLSTTYRKLELLTDATLVDEETEVRSDGRHRSRYRTAFDSLEIAFDDDHDLDLDVERPARGPSERLADIWAEVQKET</sequence>
<dbReference type="SUPFAM" id="SSF46785">
    <property type="entry name" value="Winged helix' DNA-binding domain"/>
    <property type="match status" value="1"/>
</dbReference>
<organism evidence="1 3">
    <name type="scientific">Halarchaeum rubridurum</name>
    <dbReference type="NCBI Taxonomy" id="489911"/>
    <lineage>
        <taxon>Archaea</taxon>
        <taxon>Methanobacteriati</taxon>
        <taxon>Methanobacteriota</taxon>
        <taxon>Stenosarchaea group</taxon>
        <taxon>Halobacteria</taxon>
        <taxon>Halobacteriales</taxon>
        <taxon>Halobacteriaceae</taxon>
    </lineage>
</organism>
<proteinExistence type="predicted"/>
<dbReference type="Gene3D" id="1.10.10.10">
    <property type="entry name" value="Winged helix-like DNA-binding domain superfamily/Winged helix DNA-binding domain"/>
    <property type="match status" value="1"/>
</dbReference>
<protein>
    <submittedName>
        <fullName evidence="2">Putative transcriptional regulator</fullName>
    </submittedName>
</protein>
<dbReference type="InterPro" id="IPR036388">
    <property type="entry name" value="WH-like_DNA-bd_sf"/>
</dbReference>
<dbReference type="RefSeq" id="WP_188871854.1">
    <property type="nucleotide sequence ID" value="NZ_BMOO01000003.1"/>
</dbReference>
<dbReference type="InterPro" id="IPR036390">
    <property type="entry name" value="WH_DNA-bd_sf"/>
</dbReference>
<dbReference type="Proteomes" id="UP000614609">
    <property type="component" value="Unassembled WGS sequence"/>
</dbReference>
<dbReference type="Pfam" id="PF12840">
    <property type="entry name" value="HTH_20"/>
    <property type="match status" value="1"/>
</dbReference>
<reference evidence="1" key="2">
    <citation type="submission" date="2020-09" db="EMBL/GenBank/DDBJ databases">
        <authorList>
            <person name="Sun Q."/>
            <person name="Ohkuma M."/>
        </authorList>
    </citation>
    <scope>NUCLEOTIDE SEQUENCE</scope>
    <source>
        <strain evidence="1">JCM 16108</strain>
    </source>
</reference>
<gene>
    <name evidence="1" type="ORF">GCM10009017_16900</name>
    <name evidence="2" type="ORF">J2752_000046</name>
</gene>
<reference evidence="1" key="1">
    <citation type="journal article" date="2014" name="Int. J. Syst. Evol. Microbiol.">
        <title>Complete genome sequence of Corynebacterium casei LMG S-19264T (=DSM 44701T), isolated from a smear-ripened cheese.</title>
        <authorList>
            <consortium name="US DOE Joint Genome Institute (JGI-PGF)"/>
            <person name="Walter F."/>
            <person name="Albersmeier A."/>
            <person name="Kalinowski J."/>
            <person name="Ruckert C."/>
        </authorList>
    </citation>
    <scope>NUCLEOTIDE SEQUENCE</scope>
    <source>
        <strain evidence="1">JCM 16108</strain>
    </source>
</reference>